<dbReference type="Proteomes" id="UP000002866">
    <property type="component" value="Chromosome 9"/>
</dbReference>
<dbReference type="InterPro" id="IPR017441">
    <property type="entry name" value="Protein_kinase_ATP_BS"/>
</dbReference>
<evidence type="ECO:0000256" key="4">
    <source>
        <dbReference type="SAM" id="MobiDB-lite"/>
    </source>
</evidence>
<feature type="region of interest" description="Disordered" evidence="4">
    <location>
        <begin position="215"/>
        <end position="246"/>
    </location>
</feature>
<evidence type="ECO:0000256" key="1">
    <source>
        <dbReference type="ARBA" id="ARBA00022741"/>
    </source>
</evidence>
<dbReference type="Pfam" id="PF00069">
    <property type="entry name" value="Pkinase"/>
    <property type="match status" value="1"/>
</dbReference>
<evidence type="ECO:0000259" key="5">
    <source>
        <dbReference type="PROSITE" id="PS50011"/>
    </source>
</evidence>
<dbReference type="STRING" id="1071380.I2H8T9"/>
<dbReference type="GO" id="GO:0000122">
    <property type="term" value="P:negative regulation of transcription by RNA polymerase II"/>
    <property type="evidence" value="ECO:0007669"/>
    <property type="project" value="EnsemblFungi"/>
</dbReference>
<dbReference type="RefSeq" id="XP_004182310.1">
    <property type="nucleotide sequence ID" value="XM_004182262.1"/>
</dbReference>
<evidence type="ECO:0000313" key="6">
    <source>
        <dbReference type="EMBL" id="CCH62791.1"/>
    </source>
</evidence>
<dbReference type="SMART" id="SM00220">
    <property type="entry name" value="S_TKc"/>
    <property type="match status" value="1"/>
</dbReference>
<sequence>MSTTNAALPDARLKQKNSEQSIRESHSPALIQKGFTTTLPNVPQINTQYISPQLNMVHLSQNNNSDDGGVEDDDLPFKTPVDKSAPFFQSVNTLPTPMIYTPKSPTSDHCTYPPPLPSTDGESQIFVGKKRQTSGGNVGDVTSNHVLNSIPNRLDTIISSNTNQQSQPLRVISELPPFPNGFTKRVVSLPMVAEDLNNSGTISSSSKENFSILENSQEEVGSFGSRKKGKHDQIIEEEEEEGEDAGNDSVIITSNVDSTSTSTSKLEEDELVGYLLEDLVNPLHWRKVKQIGVGNFSNVHLYESLDQSYPYLNQVAVKRIKYPPEITDPQFKNSDLYIETLSRLENSLTRELYVLKSIQHPCIVQFYGVNNPIFIESKKPLTELLKRQPTLSPCDIILSYCSGGDLLAAASSCMGKLNKKLIQRIFVELVLAVKYLHENAIIHRDLKLENILLRFPIESIENGLMELSIYYQQNITQLTDFGLCKKLEDQEMCTARCGSEDYVCPEILMGIPYDGYLSDTWALGVILYGLLEDRLPFDPPPNANVRQRNRSTSHRIARFEWRWFNMVESDSPAKDIVKNTLTRKSTRWSIQQIYESPYIQEMLDSLEFIPKT</sequence>
<dbReference type="PROSITE" id="PS00108">
    <property type="entry name" value="PROTEIN_KINASE_ST"/>
    <property type="match status" value="1"/>
</dbReference>
<dbReference type="PANTHER" id="PTHR24346:SF30">
    <property type="entry name" value="MATERNAL EMBRYONIC LEUCINE ZIPPER KINASE"/>
    <property type="match status" value="1"/>
</dbReference>
<evidence type="ECO:0000313" key="7">
    <source>
        <dbReference type="Proteomes" id="UP000002866"/>
    </source>
</evidence>
<dbReference type="eggNOG" id="KOG0586">
    <property type="taxonomic scope" value="Eukaryota"/>
</dbReference>
<evidence type="ECO:0000256" key="2">
    <source>
        <dbReference type="ARBA" id="ARBA00022840"/>
    </source>
</evidence>
<dbReference type="InterPro" id="IPR000719">
    <property type="entry name" value="Prot_kinase_dom"/>
</dbReference>
<dbReference type="FunCoup" id="I2H8T9">
    <property type="interactions" value="187"/>
</dbReference>
<feature type="region of interest" description="Disordered" evidence="4">
    <location>
        <begin position="1"/>
        <end position="29"/>
    </location>
</feature>
<dbReference type="GO" id="GO:0004674">
    <property type="term" value="F:protein serine/threonine kinase activity"/>
    <property type="evidence" value="ECO:0007669"/>
    <property type="project" value="TreeGrafter"/>
</dbReference>
<accession>I2H8T9</accession>
<organism evidence="6 7">
    <name type="scientific">Henningerozyma blattae (strain ATCC 34711 / CBS 6284 / DSM 70876 / NBRC 10599 / NRRL Y-10934 / UCD 77-7)</name>
    <name type="common">Yeast</name>
    <name type="synonym">Tetrapisispora blattae</name>
    <dbReference type="NCBI Taxonomy" id="1071380"/>
    <lineage>
        <taxon>Eukaryota</taxon>
        <taxon>Fungi</taxon>
        <taxon>Dikarya</taxon>
        <taxon>Ascomycota</taxon>
        <taxon>Saccharomycotina</taxon>
        <taxon>Saccharomycetes</taxon>
        <taxon>Saccharomycetales</taxon>
        <taxon>Saccharomycetaceae</taxon>
        <taxon>Henningerozyma</taxon>
    </lineage>
</organism>
<dbReference type="GO" id="GO:0035556">
    <property type="term" value="P:intracellular signal transduction"/>
    <property type="evidence" value="ECO:0007669"/>
    <property type="project" value="TreeGrafter"/>
</dbReference>
<dbReference type="OrthoDB" id="410920at2759"/>
<dbReference type="KEGG" id="tbl:TBLA_0I01310"/>
<dbReference type="GO" id="GO:0031138">
    <property type="term" value="P:negative regulation of conjugation with cellular fusion"/>
    <property type="evidence" value="ECO:0007669"/>
    <property type="project" value="EnsemblFungi"/>
</dbReference>
<protein>
    <recommendedName>
        <fullName evidence="5">Protein kinase domain-containing protein</fullName>
    </recommendedName>
</protein>
<dbReference type="PANTHER" id="PTHR24346">
    <property type="entry name" value="MAP/MICROTUBULE AFFINITY-REGULATING KINASE"/>
    <property type="match status" value="1"/>
</dbReference>
<name>I2H8T9_HENB6</name>
<dbReference type="GO" id="GO:0005524">
    <property type="term" value="F:ATP binding"/>
    <property type="evidence" value="ECO:0007669"/>
    <property type="project" value="UniProtKB-UniRule"/>
</dbReference>
<keyword evidence="7" id="KW-1185">Reference proteome</keyword>
<dbReference type="Gene3D" id="1.10.510.10">
    <property type="entry name" value="Transferase(Phosphotransferase) domain 1"/>
    <property type="match status" value="1"/>
</dbReference>
<dbReference type="PROSITE" id="PS50011">
    <property type="entry name" value="PROTEIN_KINASE_DOM"/>
    <property type="match status" value="1"/>
</dbReference>
<dbReference type="EMBL" id="HE806324">
    <property type="protein sequence ID" value="CCH62791.1"/>
    <property type="molecule type" value="Genomic_DNA"/>
</dbReference>
<dbReference type="GeneID" id="14497969"/>
<proteinExistence type="predicted"/>
<reference evidence="6 7" key="1">
    <citation type="journal article" date="2011" name="Proc. Natl. Acad. Sci. U.S.A.">
        <title>Evolutionary erosion of yeast sex chromosomes by mating-type switching accidents.</title>
        <authorList>
            <person name="Gordon J.L."/>
            <person name="Armisen D."/>
            <person name="Proux-Wera E."/>
            <person name="Oheigeartaigh S.S."/>
            <person name="Byrne K.P."/>
            <person name="Wolfe K.H."/>
        </authorList>
    </citation>
    <scope>NUCLEOTIDE SEQUENCE [LARGE SCALE GENOMIC DNA]</scope>
    <source>
        <strain evidence="7">ATCC 34711 / CBS 6284 / DSM 70876 / NBRC 10599 / NRRL Y-10934 / UCD 77-7</strain>
    </source>
</reference>
<feature type="compositionally biased region" description="Acidic residues" evidence="4">
    <location>
        <begin position="235"/>
        <end position="246"/>
    </location>
</feature>
<keyword evidence="1 3" id="KW-0547">Nucleotide-binding</keyword>
<dbReference type="SUPFAM" id="SSF56112">
    <property type="entry name" value="Protein kinase-like (PK-like)"/>
    <property type="match status" value="1"/>
</dbReference>
<feature type="compositionally biased region" description="Basic and acidic residues" evidence="4">
    <location>
        <begin position="11"/>
        <end position="26"/>
    </location>
</feature>
<dbReference type="AlphaFoldDB" id="I2H8T9"/>
<gene>
    <name evidence="6" type="primary">TBLA0I01310</name>
    <name evidence="6" type="ORF">TBLA_0I01310</name>
</gene>
<keyword evidence="2 3" id="KW-0067">ATP-binding</keyword>
<dbReference type="PROSITE" id="PS00107">
    <property type="entry name" value="PROTEIN_KINASE_ATP"/>
    <property type="match status" value="1"/>
</dbReference>
<feature type="domain" description="Protein kinase" evidence="5">
    <location>
        <begin position="285"/>
        <end position="599"/>
    </location>
</feature>
<feature type="binding site" evidence="3">
    <location>
        <position position="318"/>
    </location>
    <ligand>
        <name>ATP</name>
        <dbReference type="ChEBI" id="CHEBI:30616"/>
    </ligand>
</feature>
<dbReference type="InterPro" id="IPR008271">
    <property type="entry name" value="Ser/Thr_kinase_AS"/>
</dbReference>
<dbReference type="InParanoid" id="I2H8T9"/>
<dbReference type="InterPro" id="IPR011009">
    <property type="entry name" value="Kinase-like_dom_sf"/>
</dbReference>
<evidence type="ECO:0000256" key="3">
    <source>
        <dbReference type="PROSITE-ProRule" id="PRU10141"/>
    </source>
</evidence>
<dbReference type="HOGENOM" id="CLU_032736_0_0_1"/>
<dbReference type="GO" id="GO:0005737">
    <property type="term" value="C:cytoplasm"/>
    <property type="evidence" value="ECO:0007669"/>
    <property type="project" value="TreeGrafter"/>
</dbReference>